<name>A0A816CAN7_ADIRI</name>
<gene>
    <name evidence="1" type="ORF">EDS130_LOCUS33618</name>
    <name evidence="2" type="ORF">XAT740_LOCUS50237</name>
</gene>
<dbReference type="EMBL" id="CAJNOR010007646">
    <property type="protein sequence ID" value="CAF1620948.1"/>
    <property type="molecule type" value="Genomic_DNA"/>
</dbReference>
<protein>
    <submittedName>
        <fullName evidence="2">Uncharacterized protein</fullName>
    </submittedName>
</protein>
<dbReference type="Proteomes" id="UP000663852">
    <property type="component" value="Unassembled WGS sequence"/>
</dbReference>
<dbReference type="AlphaFoldDB" id="A0A816CAN7"/>
<comment type="caution">
    <text evidence="2">The sequence shown here is derived from an EMBL/GenBank/DDBJ whole genome shotgun (WGS) entry which is preliminary data.</text>
</comment>
<evidence type="ECO:0000313" key="3">
    <source>
        <dbReference type="Proteomes" id="UP000663828"/>
    </source>
</evidence>
<accession>A0A816CAN7</accession>
<dbReference type="OrthoDB" id="7289984at2759"/>
<reference evidence="2" key="1">
    <citation type="submission" date="2021-02" db="EMBL/GenBank/DDBJ databases">
        <authorList>
            <person name="Nowell W R."/>
        </authorList>
    </citation>
    <scope>NUCLEOTIDE SEQUENCE</scope>
</reference>
<keyword evidence="3" id="KW-1185">Reference proteome</keyword>
<proteinExistence type="predicted"/>
<evidence type="ECO:0000313" key="2">
    <source>
        <dbReference type="EMBL" id="CAF1620948.1"/>
    </source>
</evidence>
<sequence length="138" mass="15513">MVSQRVFLVSGANESDFVLLDSHQQKRDEEVVSQLRSSVNVKVLRVNTSSKESINHIKQQIEKKCGERIVNVSSEAARSSITHCFRELKSKFLHPNVAAVTLFLPLLQVVEEGKISKTVDFGPIEFQGLYLIYYSASS</sequence>
<organism evidence="2 3">
    <name type="scientific">Adineta ricciae</name>
    <name type="common">Rotifer</name>
    <dbReference type="NCBI Taxonomy" id="249248"/>
    <lineage>
        <taxon>Eukaryota</taxon>
        <taxon>Metazoa</taxon>
        <taxon>Spiralia</taxon>
        <taxon>Gnathifera</taxon>
        <taxon>Rotifera</taxon>
        <taxon>Eurotatoria</taxon>
        <taxon>Bdelloidea</taxon>
        <taxon>Adinetida</taxon>
        <taxon>Adinetidae</taxon>
        <taxon>Adineta</taxon>
    </lineage>
</organism>
<evidence type="ECO:0000313" key="1">
    <source>
        <dbReference type="EMBL" id="CAF1357365.1"/>
    </source>
</evidence>
<dbReference type="EMBL" id="CAJNOJ010000270">
    <property type="protein sequence ID" value="CAF1357365.1"/>
    <property type="molecule type" value="Genomic_DNA"/>
</dbReference>
<dbReference type="Proteomes" id="UP000663828">
    <property type="component" value="Unassembled WGS sequence"/>
</dbReference>